<dbReference type="Pfam" id="PF01075">
    <property type="entry name" value="Glyco_transf_9"/>
    <property type="match status" value="1"/>
</dbReference>
<accession>A0A154W448</accession>
<dbReference type="InterPro" id="IPR051199">
    <property type="entry name" value="LPS_LOS_Heptosyltrfase"/>
</dbReference>
<keyword evidence="2" id="KW-0808">Transferase</keyword>
<keyword evidence="4" id="KW-1185">Reference proteome</keyword>
<reference evidence="3 4" key="1">
    <citation type="submission" date="2015-12" db="EMBL/GenBank/DDBJ databases">
        <title>Genome sequence of Oceanibaculum pacificum MCCC 1A02656.</title>
        <authorList>
            <person name="Lu L."/>
            <person name="Lai Q."/>
            <person name="Shao Z."/>
            <person name="Qian P."/>
        </authorList>
    </citation>
    <scope>NUCLEOTIDE SEQUENCE [LARGE SCALE GENOMIC DNA]</scope>
    <source>
        <strain evidence="3 4">MCCC 1A02656</strain>
    </source>
</reference>
<dbReference type="CDD" id="cd03789">
    <property type="entry name" value="GT9_LPS_heptosyltransferase"/>
    <property type="match status" value="1"/>
</dbReference>
<dbReference type="InterPro" id="IPR002201">
    <property type="entry name" value="Glyco_trans_9"/>
</dbReference>
<dbReference type="Gene3D" id="3.40.50.2000">
    <property type="entry name" value="Glycogen Phosphorylase B"/>
    <property type="match status" value="2"/>
</dbReference>
<sequence length="340" mass="36962">MNGAISGDVAVIQPLPGVGDMVWHLPHIHALAQALGEPVTIITKPRSRADQIFAGDPAVRRVLWLDRSQNDDKGRHDGWLGAGRLGLMLRQERFRRVYVLHHSWRYAFAAWLAGVPERFGYGFARQRYYLNQGPYLPQALRRAHPLELADAYLKSAGIVVAETEPRLRIAPEALSQARARHADRLRPWIGIGLGSSEAYKQWGPEKYAALIAGLTEDGWGSFFLLGGPAEAPFLPVIRAALGRESDRLVETFDMPIGDILPFLGALDLYVGNDTGFLNLAAAAGIPALGLFGATPPLTHSSAITAILPPDGIPDKQHGMARITVDAVRSAVAGSKRPHHG</sequence>
<evidence type="ECO:0008006" key="5">
    <source>
        <dbReference type="Google" id="ProtNLM"/>
    </source>
</evidence>
<evidence type="ECO:0000256" key="1">
    <source>
        <dbReference type="ARBA" id="ARBA00022676"/>
    </source>
</evidence>
<keyword evidence="1" id="KW-0328">Glycosyltransferase</keyword>
<dbReference type="PANTHER" id="PTHR30160">
    <property type="entry name" value="TETRAACYLDISACCHARIDE 4'-KINASE-RELATED"/>
    <property type="match status" value="1"/>
</dbReference>
<dbReference type="Proteomes" id="UP000076400">
    <property type="component" value="Unassembled WGS sequence"/>
</dbReference>
<evidence type="ECO:0000256" key="2">
    <source>
        <dbReference type="ARBA" id="ARBA00022679"/>
    </source>
</evidence>
<dbReference type="GO" id="GO:0009244">
    <property type="term" value="P:lipopolysaccharide core region biosynthetic process"/>
    <property type="evidence" value="ECO:0007669"/>
    <property type="project" value="TreeGrafter"/>
</dbReference>
<dbReference type="PANTHER" id="PTHR30160:SF7">
    <property type="entry name" value="ADP-HEPTOSE--LPS HEPTOSYLTRANSFERASE 2"/>
    <property type="match status" value="1"/>
</dbReference>
<dbReference type="OrthoDB" id="9797795at2"/>
<name>A0A154W448_9PROT</name>
<dbReference type="GO" id="GO:0008713">
    <property type="term" value="F:ADP-heptose-lipopolysaccharide heptosyltransferase activity"/>
    <property type="evidence" value="ECO:0007669"/>
    <property type="project" value="TreeGrafter"/>
</dbReference>
<organism evidence="3 4">
    <name type="scientific">Oceanibaculum pacificum</name>
    <dbReference type="NCBI Taxonomy" id="580166"/>
    <lineage>
        <taxon>Bacteria</taxon>
        <taxon>Pseudomonadati</taxon>
        <taxon>Pseudomonadota</taxon>
        <taxon>Alphaproteobacteria</taxon>
        <taxon>Rhodospirillales</taxon>
        <taxon>Oceanibaculaceae</taxon>
        <taxon>Oceanibaculum</taxon>
    </lineage>
</organism>
<proteinExistence type="predicted"/>
<dbReference type="AlphaFoldDB" id="A0A154W448"/>
<dbReference type="SUPFAM" id="SSF53756">
    <property type="entry name" value="UDP-Glycosyltransferase/glycogen phosphorylase"/>
    <property type="match status" value="1"/>
</dbReference>
<comment type="caution">
    <text evidence="3">The sequence shown here is derived from an EMBL/GenBank/DDBJ whole genome shotgun (WGS) entry which is preliminary data.</text>
</comment>
<evidence type="ECO:0000313" key="3">
    <source>
        <dbReference type="EMBL" id="KZD08191.1"/>
    </source>
</evidence>
<evidence type="ECO:0000313" key="4">
    <source>
        <dbReference type="Proteomes" id="UP000076400"/>
    </source>
</evidence>
<gene>
    <name evidence="3" type="ORF">AUP43_08825</name>
</gene>
<dbReference type="GO" id="GO:0005829">
    <property type="term" value="C:cytosol"/>
    <property type="evidence" value="ECO:0007669"/>
    <property type="project" value="TreeGrafter"/>
</dbReference>
<dbReference type="STRING" id="580166.AUP43_08825"/>
<dbReference type="EMBL" id="LPXN01000107">
    <property type="protein sequence ID" value="KZD08191.1"/>
    <property type="molecule type" value="Genomic_DNA"/>
</dbReference>
<dbReference type="RefSeq" id="WP_067556053.1">
    <property type="nucleotide sequence ID" value="NZ_LPXN01000107.1"/>
</dbReference>
<protein>
    <recommendedName>
        <fullName evidence="5">Glycosyl transferase</fullName>
    </recommendedName>
</protein>